<feature type="region of interest" description="Disordered" evidence="1">
    <location>
        <begin position="58"/>
        <end position="108"/>
    </location>
</feature>
<gene>
    <name evidence="2" type="ORF">CTI12_AA296300</name>
</gene>
<dbReference type="Proteomes" id="UP000245207">
    <property type="component" value="Unassembled WGS sequence"/>
</dbReference>
<comment type="caution">
    <text evidence="2">The sequence shown here is derived from an EMBL/GenBank/DDBJ whole genome shotgun (WGS) entry which is preliminary data.</text>
</comment>
<dbReference type="AlphaFoldDB" id="A0A2U1N812"/>
<organism evidence="2 3">
    <name type="scientific">Artemisia annua</name>
    <name type="common">Sweet wormwood</name>
    <dbReference type="NCBI Taxonomy" id="35608"/>
    <lineage>
        <taxon>Eukaryota</taxon>
        <taxon>Viridiplantae</taxon>
        <taxon>Streptophyta</taxon>
        <taxon>Embryophyta</taxon>
        <taxon>Tracheophyta</taxon>
        <taxon>Spermatophyta</taxon>
        <taxon>Magnoliopsida</taxon>
        <taxon>eudicotyledons</taxon>
        <taxon>Gunneridae</taxon>
        <taxon>Pentapetalae</taxon>
        <taxon>asterids</taxon>
        <taxon>campanulids</taxon>
        <taxon>Asterales</taxon>
        <taxon>Asteraceae</taxon>
        <taxon>Asteroideae</taxon>
        <taxon>Anthemideae</taxon>
        <taxon>Artemisiinae</taxon>
        <taxon>Artemisia</taxon>
    </lineage>
</organism>
<proteinExistence type="predicted"/>
<name>A0A2U1N812_ARTAN</name>
<reference evidence="2 3" key="1">
    <citation type="journal article" date="2018" name="Mol. Plant">
        <title>The genome of Artemisia annua provides insight into the evolution of Asteraceae family and artemisinin biosynthesis.</title>
        <authorList>
            <person name="Shen Q."/>
            <person name="Zhang L."/>
            <person name="Liao Z."/>
            <person name="Wang S."/>
            <person name="Yan T."/>
            <person name="Shi P."/>
            <person name="Liu M."/>
            <person name="Fu X."/>
            <person name="Pan Q."/>
            <person name="Wang Y."/>
            <person name="Lv Z."/>
            <person name="Lu X."/>
            <person name="Zhang F."/>
            <person name="Jiang W."/>
            <person name="Ma Y."/>
            <person name="Chen M."/>
            <person name="Hao X."/>
            <person name="Li L."/>
            <person name="Tang Y."/>
            <person name="Lv G."/>
            <person name="Zhou Y."/>
            <person name="Sun X."/>
            <person name="Brodelius P.E."/>
            <person name="Rose J.K.C."/>
            <person name="Tang K."/>
        </authorList>
    </citation>
    <scope>NUCLEOTIDE SEQUENCE [LARGE SCALE GENOMIC DNA]</scope>
    <source>
        <strain evidence="3">cv. Huhao1</strain>
        <tissue evidence="2">Leaf</tissue>
    </source>
</reference>
<feature type="compositionally biased region" description="Basic and acidic residues" evidence="1">
    <location>
        <begin position="80"/>
        <end position="93"/>
    </location>
</feature>
<accession>A0A2U1N812</accession>
<evidence type="ECO:0000256" key="1">
    <source>
        <dbReference type="SAM" id="MobiDB-lite"/>
    </source>
</evidence>
<sequence>MEYDGVLKSHASAIRKFKVQVGNLAETIRDRGAGGLPSTTETNPRYLAHAITTRSGLNYKEPAYPTMNDNENEKATSSNDVDKSTPVTDERTAKPYIPPIPFPGRMKK</sequence>
<evidence type="ECO:0000313" key="3">
    <source>
        <dbReference type="Proteomes" id="UP000245207"/>
    </source>
</evidence>
<dbReference type="EMBL" id="PKPP01003396">
    <property type="protein sequence ID" value="PWA69624.1"/>
    <property type="molecule type" value="Genomic_DNA"/>
</dbReference>
<evidence type="ECO:0000313" key="2">
    <source>
        <dbReference type="EMBL" id="PWA69624.1"/>
    </source>
</evidence>
<protein>
    <submittedName>
        <fullName evidence="2">Uncharacterized protein</fullName>
    </submittedName>
</protein>
<keyword evidence="3" id="KW-1185">Reference proteome</keyword>
<dbReference type="OrthoDB" id="1750494at2759"/>